<accession>A0A1I1GV69</accession>
<name>A0A1I1GV69_9HYPH</name>
<protein>
    <submittedName>
        <fullName evidence="1">Uncharacterized protein</fullName>
    </submittedName>
</protein>
<dbReference type="EMBL" id="FOMB01000002">
    <property type="protein sequence ID" value="SFC15385.1"/>
    <property type="molecule type" value="Genomic_DNA"/>
</dbReference>
<sequence length="64" mass="6759">MRTAASRVLAASNWMSTISTRPDPTRPDEVVPLLPGETCALATLAMQHPGNVPAAVKRIAAYKG</sequence>
<reference evidence="1 2" key="1">
    <citation type="submission" date="2016-10" db="EMBL/GenBank/DDBJ databases">
        <authorList>
            <person name="de Groot N.N."/>
        </authorList>
    </citation>
    <scope>NUCLEOTIDE SEQUENCE [LARGE SCALE GENOMIC DNA]</scope>
    <source>
        <strain evidence="1 2">CGMCC 1.10210</strain>
    </source>
</reference>
<dbReference type="RefSeq" id="WP_143078021.1">
    <property type="nucleotide sequence ID" value="NZ_FOMB01000002.1"/>
</dbReference>
<proteinExistence type="predicted"/>
<evidence type="ECO:0000313" key="1">
    <source>
        <dbReference type="EMBL" id="SFC15385.1"/>
    </source>
</evidence>
<organism evidence="1 2">
    <name type="scientific">Devosia psychrophila</name>
    <dbReference type="NCBI Taxonomy" id="728005"/>
    <lineage>
        <taxon>Bacteria</taxon>
        <taxon>Pseudomonadati</taxon>
        <taxon>Pseudomonadota</taxon>
        <taxon>Alphaproteobacteria</taxon>
        <taxon>Hyphomicrobiales</taxon>
        <taxon>Devosiaceae</taxon>
        <taxon>Devosia</taxon>
    </lineage>
</organism>
<dbReference type="Proteomes" id="UP000182258">
    <property type="component" value="Unassembled WGS sequence"/>
</dbReference>
<gene>
    <name evidence="1" type="ORF">SAMN04488059_102311</name>
</gene>
<dbReference type="OrthoDB" id="9965474at2"/>
<dbReference type="AlphaFoldDB" id="A0A1I1GV69"/>
<evidence type="ECO:0000313" key="2">
    <source>
        <dbReference type="Proteomes" id="UP000182258"/>
    </source>
</evidence>